<keyword evidence="4" id="KW-0472">Membrane</keyword>
<feature type="domain" description="RRM" evidence="5">
    <location>
        <begin position="67"/>
        <end position="144"/>
    </location>
</feature>
<comment type="caution">
    <text evidence="6">The sequence shown here is derived from an EMBL/GenBank/DDBJ whole genome shotgun (WGS) entry which is preliminary data.</text>
</comment>
<keyword evidence="4" id="KW-0812">Transmembrane</keyword>
<dbReference type="InterPro" id="IPR035979">
    <property type="entry name" value="RBD_domain_sf"/>
</dbReference>
<sequence>MDPFSQPKPFASTASLLFLPTAHLVSSGRRCCRHCHCFTIAVVIVFLVVVVVFGDIWFKGFICCPGTKEIRGNIDDEITDEDLRKHFSQCDTITSVKVIRNDKGLNKGFGFVCFSTSDEANKAVNSFRGFILHRKSLFVKLLRGKRKDKHTYSSPLGIRLGWTDNGFANRYKPIVQSSAVCPRSINFGLSSGTWLTVLYNTWPMAATCVIPNGPTTHKQSRGRMNYNVPQGSKRCFAYRPNYLGFLVKLQSKRHMALVGNGSRPLNDDCKAN</sequence>
<dbReference type="PANTHER" id="PTHR24012">
    <property type="entry name" value="RNA BINDING PROTEIN"/>
    <property type="match status" value="1"/>
</dbReference>
<evidence type="ECO:0000313" key="7">
    <source>
        <dbReference type="Proteomes" id="UP001293254"/>
    </source>
</evidence>
<dbReference type="InterPro" id="IPR012677">
    <property type="entry name" value="Nucleotide-bd_a/b_plait_sf"/>
</dbReference>
<keyword evidence="7" id="KW-1185">Reference proteome</keyword>
<reference evidence="6" key="1">
    <citation type="submission" date="2020-06" db="EMBL/GenBank/DDBJ databases">
        <authorList>
            <person name="Li T."/>
            <person name="Hu X."/>
            <person name="Zhang T."/>
            <person name="Song X."/>
            <person name="Zhang H."/>
            <person name="Dai N."/>
            <person name="Sheng W."/>
            <person name="Hou X."/>
            <person name="Wei L."/>
        </authorList>
    </citation>
    <scope>NUCLEOTIDE SEQUENCE</scope>
    <source>
        <strain evidence="6">3651</strain>
        <tissue evidence="6">Leaf</tissue>
    </source>
</reference>
<keyword evidence="1" id="KW-0677">Repeat</keyword>
<protein>
    <submittedName>
        <fullName evidence="6">Polyadenylate-binding protein 7</fullName>
    </submittedName>
</protein>
<accession>A0AAE1Y7M9</accession>
<dbReference type="Pfam" id="PF00076">
    <property type="entry name" value="RRM_1"/>
    <property type="match status" value="1"/>
</dbReference>
<evidence type="ECO:0000256" key="3">
    <source>
        <dbReference type="PROSITE-ProRule" id="PRU00176"/>
    </source>
</evidence>
<keyword evidence="2 3" id="KW-0694">RNA-binding</keyword>
<dbReference type="SMART" id="SM00360">
    <property type="entry name" value="RRM"/>
    <property type="match status" value="1"/>
</dbReference>
<feature type="transmembrane region" description="Helical" evidence="4">
    <location>
        <begin position="37"/>
        <end position="58"/>
    </location>
</feature>
<dbReference type="AlphaFoldDB" id="A0AAE1Y7M9"/>
<dbReference type="EMBL" id="JACGWO010000006">
    <property type="protein sequence ID" value="KAK4424972.1"/>
    <property type="molecule type" value="Genomic_DNA"/>
</dbReference>
<dbReference type="GO" id="GO:0003723">
    <property type="term" value="F:RNA binding"/>
    <property type="evidence" value="ECO:0007669"/>
    <property type="project" value="UniProtKB-UniRule"/>
</dbReference>
<proteinExistence type="predicted"/>
<evidence type="ECO:0000256" key="1">
    <source>
        <dbReference type="ARBA" id="ARBA00022737"/>
    </source>
</evidence>
<evidence type="ECO:0000313" key="6">
    <source>
        <dbReference type="EMBL" id="KAK4424972.1"/>
    </source>
</evidence>
<dbReference type="Proteomes" id="UP001293254">
    <property type="component" value="Unassembled WGS sequence"/>
</dbReference>
<dbReference type="Gene3D" id="3.30.70.330">
    <property type="match status" value="1"/>
</dbReference>
<dbReference type="InterPro" id="IPR000504">
    <property type="entry name" value="RRM_dom"/>
</dbReference>
<gene>
    <name evidence="6" type="ORF">Salat_1690800</name>
</gene>
<dbReference type="SUPFAM" id="SSF54928">
    <property type="entry name" value="RNA-binding domain, RBD"/>
    <property type="match status" value="1"/>
</dbReference>
<evidence type="ECO:0000256" key="2">
    <source>
        <dbReference type="ARBA" id="ARBA00022884"/>
    </source>
</evidence>
<evidence type="ECO:0000259" key="5">
    <source>
        <dbReference type="PROSITE" id="PS50102"/>
    </source>
</evidence>
<keyword evidence="4" id="KW-1133">Transmembrane helix</keyword>
<organism evidence="6 7">
    <name type="scientific">Sesamum alatum</name>
    <dbReference type="NCBI Taxonomy" id="300844"/>
    <lineage>
        <taxon>Eukaryota</taxon>
        <taxon>Viridiplantae</taxon>
        <taxon>Streptophyta</taxon>
        <taxon>Embryophyta</taxon>
        <taxon>Tracheophyta</taxon>
        <taxon>Spermatophyta</taxon>
        <taxon>Magnoliopsida</taxon>
        <taxon>eudicotyledons</taxon>
        <taxon>Gunneridae</taxon>
        <taxon>Pentapetalae</taxon>
        <taxon>asterids</taxon>
        <taxon>lamiids</taxon>
        <taxon>Lamiales</taxon>
        <taxon>Pedaliaceae</taxon>
        <taxon>Sesamum</taxon>
    </lineage>
</organism>
<evidence type="ECO:0000256" key="4">
    <source>
        <dbReference type="SAM" id="Phobius"/>
    </source>
</evidence>
<dbReference type="PROSITE" id="PS50102">
    <property type="entry name" value="RRM"/>
    <property type="match status" value="1"/>
</dbReference>
<name>A0AAE1Y7M9_9LAMI</name>
<reference evidence="6" key="2">
    <citation type="journal article" date="2024" name="Plant">
        <title>Genomic evolution and insights into agronomic trait innovations of Sesamum species.</title>
        <authorList>
            <person name="Miao H."/>
            <person name="Wang L."/>
            <person name="Qu L."/>
            <person name="Liu H."/>
            <person name="Sun Y."/>
            <person name="Le M."/>
            <person name="Wang Q."/>
            <person name="Wei S."/>
            <person name="Zheng Y."/>
            <person name="Lin W."/>
            <person name="Duan Y."/>
            <person name="Cao H."/>
            <person name="Xiong S."/>
            <person name="Wang X."/>
            <person name="Wei L."/>
            <person name="Li C."/>
            <person name="Ma Q."/>
            <person name="Ju M."/>
            <person name="Zhao R."/>
            <person name="Li G."/>
            <person name="Mu C."/>
            <person name="Tian Q."/>
            <person name="Mei H."/>
            <person name="Zhang T."/>
            <person name="Gao T."/>
            <person name="Zhang H."/>
        </authorList>
    </citation>
    <scope>NUCLEOTIDE SEQUENCE</scope>
    <source>
        <strain evidence="6">3651</strain>
    </source>
</reference>